<reference evidence="2 3" key="1">
    <citation type="submission" date="2024-01" db="EMBL/GenBank/DDBJ databases">
        <title>The genomes of 5 underutilized Papilionoideae crops provide insights into root nodulation and disease resistanc.</title>
        <authorList>
            <person name="Jiang F."/>
        </authorList>
    </citation>
    <scope>NUCLEOTIDE SEQUENCE [LARGE SCALE GENOMIC DNA]</scope>
    <source>
        <strain evidence="2">LVBAO_FW01</strain>
        <tissue evidence="2">Leaves</tissue>
    </source>
</reference>
<dbReference type="PANTHER" id="PTHR15319:SF1">
    <property type="entry name" value="TATA BOX-BINDING PROTEIN-ASSOCIATED FACTOR RNA POLYMERASE I SUBUNIT C"/>
    <property type="match status" value="1"/>
</dbReference>
<evidence type="ECO:0000313" key="3">
    <source>
        <dbReference type="Proteomes" id="UP001367508"/>
    </source>
</evidence>
<comment type="caution">
    <text evidence="2">The sequence shown here is derived from an EMBL/GenBank/DDBJ whole genome shotgun (WGS) entry which is preliminary data.</text>
</comment>
<protein>
    <recommendedName>
        <fullName evidence="1">TAF1C beta-propeller domain-containing protein</fullName>
    </recommendedName>
</protein>
<organism evidence="2 3">
    <name type="scientific">Canavalia gladiata</name>
    <name type="common">Sword bean</name>
    <name type="synonym">Dolichos gladiatus</name>
    <dbReference type="NCBI Taxonomy" id="3824"/>
    <lineage>
        <taxon>Eukaryota</taxon>
        <taxon>Viridiplantae</taxon>
        <taxon>Streptophyta</taxon>
        <taxon>Embryophyta</taxon>
        <taxon>Tracheophyta</taxon>
        <taxon>Spermatophyta</taxon>
        <taxon>Magnoliopsida</taxon>
        <taxon>eudicotyledons</taxon>
        <taxon>Gunneridae</taxon>
        <taxon>Pentapetalae</taxon>
        <taxon>rosids</taxon>
        <taxon>fabids</taxon>
        <taxon>Fabales</taxon>
        <taxon>Fabaceae</taxon>
        <taxon>Papilionoideae</taxon>
        <taxon>50 kb inversion clade</taxon>
        <taxon>NPAAA clade</taxon>
        <taxon>indigoferoid/millettioid clade</taxon>
        <taxon>Phaseoleae</taxon>
        <taxon>Canavalia</taxon>
    </lineage>
</organism>
<sequence>MEFSEEWKSFFPIGASTVSPLLQSHSDSLPLGPLLFNPNPNPNSISLLFSSPSLYPPLHHPPHLLPSRFLHFSSLLPSTASSVASLFAPQFQNDTASHFLRNRIHLLRYPHLPNVVVFFPTGPNDDKIGFFMLAVKDSRLHVQLDGNDDVFHAATGSAHRILSISVNPIADFGLPLSTDACPVIGYLLASTLYSVHWFAVKHNAILERPGVFHLGAKVFKTCPLVHACWSPHILEESLVLLENGDLFLFDLESRGSSVGFKGTRLRIPWNDSQNKVWLSCEFSWHPRIMIVARSDAVFLVDLRSKECNVSCLMKIEMLRMYALDENERFLALSRAGPGNFYFTVASSTLLLLCDVRKPLVPVLQWMHGIEGPCYITVLSLSVLRSHSKDDTFKLASESGFCIILGSFWNCEFNAFCYGSILLPFEKGSLSSKLSKISTTFCAWELPSEINLTGHECHCGSCLLRKEFSKDALPEWIDWQLKKEILLGFGILSNDLAALLCDPDENGGFTLIRLMSSGKFELQRYHASWALARNLEDCHEQGLCLDRHLLYPTSDEKYKFPKIFHYLKLDYLYAYASGNLTRFLVTKLKKTQIAARDKEPFCVEVHELLCEKLNACGFGQLRSYPAINSVFKDVKLPASLHEVSLRRLWADLPLELLLLAFLSYAECGEVVGNQDQTKVALEFLAVPGLPQLPPFFLRKSSPHSNDDIVGPVIPFPALLVLNEFRNGCSNLEGEFSVEAELDLRYKEVMQVAGEIAVSAHGPSHLDDYAVSLADDGEETWAGYSKPKSFVLYRPNAFHSSATDHVHGNSIYSDPIYDTFIFHVPEKKSNEQTESVGQEIFDDLSPVELRFDAPVKKLEPQGLKAYNLLKRQMSKWQESFDSYKEFCVHSGFEKSN</sequence>
<dbReference type="Pfam" id="PF20641">
    <property type="entry name" value="TAF1C_beta-prop"/>
    <property type="match status" value="1"/>
</dbReference>
<dbReference type="InterPro" id="IPR038801">
    <property type="entry name" value="TAF1C"/>
</dbReference>
<accession>A0AAN9QS37</accession>
<evidence type="ECO:0000313" key="2">
    <source>
        <dbReference type="EMBL" id="KAK7345857.1"/>
    </source>
</evidence>
<dbReference type="EMBL" id="JAYMYQ010000003">
    <property type="protein sequence ID" value="KAK7345857.1"/>
    <property type="molecule type" value="Genomic_DNA"/>
</dbReference>
<keyword evidence="3" id="KW-1185">Reference proteome</keyword>
<feature type="domain" description="TAF1C beta-propeller" evidence="1">
    <location>
        <begin position="228"/>
        <end position="315"/>
    </location>
</feature>
<dbReference type="GO" id="GO:0001650">
    <property type="term" value="C:fibrillar center"/>
    <property type="evidence" value="ECO:0007669"/>
    <property type="project" value="TreeGrafter"/>
</dbReference>
<dbReference type="GO" id="GO:0001164">
    <property type="term" value="F:RNA polymerase I core promoter sequence-specific DNA binding"/>
    <property type="evidence" value="ECO:0007669"/>
    <property type="project" value="TreeGrafter"/>
</dbReference>
<dbReference type="InterPro" id="IPR049087">
    <property type="entry name" value="TAF1C_beta-prop"/>
</dbReference>
<name>A0AAN9QS37_CANGL</name>
<dbReference type="Proteomes" id="UP001367508">
    <property type="component" value="Unassembled WGS sequence"/>
</dbReference>
<proteinExistence type="predicted"/>
<evidence type="ECO:0000259" key="1">
    <source>
        <dbReference type="Pfam" id="PF20641"/>
    </source>
</evidence>
<dbReference type="PANTHER" id="PTHR15319">
    <property type="entry name" value="TATA BOX-BINDING PROTEIN ASSOCIATED FACTOR RNA POLYMERASE I SUBUNIT C"/>
    <property type="match status" value="1"/>
</dbReference>
<dbReference type="AlphaFoldDB" id="A0AAN9QS37"/>
<gene>
    <name evidence="2" type="ORF">VNO77_16470</name>
</gene>